<sequence>MGFQKPTVALCCVLLSVFVTGQMNEQPLVTTKYGKLLGRKVKVLETDRPVDAFMGIPFAKPPIGELRLANPQPPEPWNSIRDAAKDPPMCLQNHRLMELIKELFKIETPLPPISEDCLYLNVFTPGDRENNSKLPVMMFIHGGGLQLGGAIFFDGAALSAFENVVTVSIQYRLAILGFTSTGHDDLPGNYGFMDQVAALQWIQENIKDFGGDPESVTIFGESAGGLSTSALVLSPLAKGLFHRAIAESGTALLRSLMVSDHKEIISRRNYVANKSGCDPDTLAECLKKKTEKEILLISDSMGLLDVPGCVDGVFLPKPPEEIMANKQSNNVPFMIGTNNQEFGWLIFQMINMSGFQDGMDKETVRSLLESFHFLELTEKAIPLVMEEYFVDTSDTSVIRDRFLDLIGDIMIVIPAIKTAKYHRESGYPVYFYEFLHPLAVAKNTRPDYVKSDHGDELYYVMGAPFLHSDASAKDGTTEGEMNLSKTMMKYWANFARNGDPNGPGLVKWPRYQENEAYMQLDLEQKPSEKYKADKFVFWTKTLPETIQKMSEEKREL</sequence>
<dbReference type="InterPro" id="IPR002018">
    <property type="entry name" value="CarbesteraseB"/>
</dbReference>
<dbReference type="PANTHER" id="PTHR11559">
    <property type="entry name" value="CARBOXYLESTERASE"/>
    <property type="match status" value="1"/>
</dbReference>
<evidence type="ECO:0000259" key="5">
    <source>
        <dbReference type="Pfam" id="PF00135"/>
    </source>
</evidence>
<evidence type="ECO:0000256" key="1">
    <source>
        <dbReference type="ARBA" id="ARBA00005964"/>
    </source>
</evidence>
<dbReference type="Pfam" id="PF00135">
    <property type="entry name" value="COesterase"/>
    <property type="match status" value="1"/>
</dbReference>
<proteinExistence type="inferred from homology"/>
<comment type="similarity">
    <text evidence="1 4">Belongs to the type-B carboxylesterase/lipase family.</text>
</comment>
<keyword evidence="4" id="KW-0732">Signal</keyword>
<dbReference type="PROSITE" id="PS00122">
    <property type="entry name" value="CARBOXYLESTERASE_B_1"/>
    <property type="match status" value="1"/>
</dbReference>
<protein>
    <recommendedName>
        <fullName evidence="4">Carboxylic ester hydrolase</fullName>
        <ecNumber evidence="4">3.1.1.-</ecNumber>
    </recommendedName>
</protein>
<evidence type="ECO:0000256" key="4">
    <source>
        <dbReference type="RuleBase" id="RU361235"/>
    </source>
</evidence>
<feature type="domain" description="Carboxylesterase type B" evidence="5">
    <location>
        <begin position="26"/>
        <end position="538"/>
    </location>
</feature>
<dbReference type="GO" id="GO:0016787">
    <property type="term" value="F:hydrolase activity"/>
    <property type="evidence" value="ECO:0007669"/>
    <property type="project" value="UniProtKB-KW"/>
</dbReference>
<accession>A0AAD1TFR9</accession>
<dbReference type="Gene3D" id="3.40.50.1820">
    <property type="entry name" value="alpha/beta hydrolase"/>
    <property type="match status" value="1"/>
</dbReference>
<feature type="chain" id="PRO_5041771365" description="Carboxylic ester hydrolase" evidence="4">
    <location>
        <begin position="22"/>
        <end position="556"/>
    </location>
</feature>
<keyword evidence="7" id="KW-1185">Reference proteome</keyword>
<name>A0AAD1TFR9_PELCU</name>
<dbReference type="AlphaFoldDB" id="A0AAD1TFR9"/>
<dbReference type="EMBL" id="OW240923">
    <property type="protein sequence ID" value="CAH2324162.1"/>
    <property type="molecule type" value="Genomic_DNA"/>
</dbReference>
<dbReference type="InterPro" id="IPR019819">
    <property type="entry name" value="Carboxylesterase_B_CS"/>
</dbReference>
<feature type="signal peptide" evidence="4">
    <location>
        <begin position="1"/>
        <end position="21"/>
    </location>
</feature>
<evidence type="ECO:0000256" key="3">
    <source>
        <dbReference type="ARBA" id="ARBA00023157"/>
    </source>
</evidence>
<dbReference type="Proteomes" id="UP001295444">
    <property type="component" value="Chromosome 12"/>
</dbReference>
<evidence type="ECO:0000313" key="6">
    <source>
        <dbReference type="EMBL" id="CAH2324162.1"/>
    </source>
</evidence>
<evidence type="ECO:0000256" key="2">
    <source>
        <dbReference type="ARBA" id="ARBA00022801"/>
    </source>
</evidence>
<dbReference type="FunFam" id="3.40.50.1820:FF:000011">
    <property type="entry name" value="Carboxylic ester hydrolase"/>
    <property type="match status" value="1"/>
</dbReference>
<dbReference type="CDD" id="cd00312">
    <property type="entry name" value="Esterase_lipase"/>
    <property type="match status" value="1"/>
</dbReference>
<evidence type="ECO:0000313" key="7">
    <source>
        <dbReference type="Proteomes" id="UP001295444"/>
    </source>
</evidence>
<keyword evidence="3" id="KW-1015">Disulfide bond</keyword>
<organism evidence="6 7">
    <name type="scientific">Pelobates cultripes</name>
    <name type="common">Western spadefoot toad</name>
    <dbReference type="NCBI Taxonomy" id="61616"/>
    <lineage>
        <taxon>Eukaryota</taxon>
        <taxon>Metazoa</taxon>
        <taxon>Chordata</taxon>
        <taxon>Craniata</taxon>
        <taxon>Vertebrata</taxon>
        <taxon>Euteleostomi</taxon>
        <taxon>Amphibia</taxon>
        <taxon>Batrachia</taxon>
        <taxon>Anura</taxon>
        <taxon>Pelobatoidea</taxon>
        <taxon>Pelobatidae</taxon>
        <taxon>Pelobates</taxon>
    </lineage>
</organism>
<dbReference type="SUPFAM" id="SSF53474">
    <property type="entry name" value="alpha/beta-Hydrolases"/>
    <property type="match status" value="1"/>
</dbReference>
<dbReference type="InterPro" id="IPR029058">
    <property type="entry name" value="AB_hydrolase_fold"/>
</dbReference>
<dbReference type="InterPro" id="IPR019826">
    <property type="entry name" value="Carboxylesterase_B_AS"/>
</dbReference>
<keyword evidence="2 4" id="KW-0378">Hydrolase</keyword>
<dbReference type="PROSITE" id="PS00941">
    <property type="entry name" value="CARBOXYLESTERASE_B_2"/>
    <property type="match status" value="1"/>
</dbReference>
<dbReference type="EC" id="3.1.1.-" evidence="4"/>
<gene>
    <name evidence="6" type="ORF">PECUL_23A059424</name>
</gene>
<dbReference type="InterPro" id="IPR050309">
    <property type="entry name" value="Type-B_Carboxylest/Lipase"/>
</dbReference>
<reference evidence="6" key="1">
    <citation type="submission" date="2022-03" db="EMBL/GenBank/DDBJ databases">
        <authorList>
            <person name="Alioto T."/>
            <person name="Alioto T."/>
            <person name="Gomez Garrido J."/>
        </authorList>
    </citation>
    <scope>NUCLEOTIDE SEQUENCE</scope>
</reference>